<dbReference type="Gene3D" id="2.40.50.140">
    <property type="entry name" value="Nucleic acid-binding proteins"/>
    <property type="match status" value="1"/>
</dbReference>
<comment type="caution">
    <text evidence="5">The sequence shown here is derived from an EMBL/GenBank/DDBJ whole genome shotgun (WGS) entry which is preliminary data.</text>
</comment>
<gene>
    <name evidence="5" type="ORF">A3C71_00795</name>
</gene>
<dbReference type="InterPro" id="IPR011344">
    <property type="entry name" value="ssDNA-bd"/>
</dbReference>
<evidence type="ECO:0000256" key="4">
    <source>
        <dbReference type="SAM" id="MobiDB-lite"/>
    </source>
</evidence>
<dbReference type="PROSITE" id="PS50935">
    <property type="entry name" value="SSB"/>
    <property type="match status" value="1"/>
</dbReference>
<dbReference type="GO" id="GO:0006260">
    <property type="term" value="P:DNA replication"/>
    <property type="evidence" value="ECO:0007669"/>
    <property type="project" value="InterPro"/>
</dbReference>
<dbReference type="Proteomes" id="UP000178197">
    <property type="component" value="Unassembled WGS sequence"/>
</dbReference>
<dbReference type="HAMAP" id="MF_00984">
    <property type="entry name" value="SSB"/>
    <property type="match status" value="1"/>
</dbReference>
<comment type="caution">
    <text evidence="2">Lacks conserved residue(s) required for the propagation of feature annotation.</text>
</comment>
<dbReference type="PANTHER" id="PTHR10302:SF27">
    <property type="entry name" value="SINGLE-STRANDED DNA-BINDING PROTEIN"/>
    <property type="match status" value="1"/>
</dbReference>
<reference evidence="5 6" key="1">
    <citation type="journal article" date="2016" name="Nat. Commun.">
        <title>Thousands of microbial genomes shed light on interconnected biogeochemical processes in an aquifer system.</title>
        <authorList>
            <person name="Anantharaman K."/>
            <person name="Brown C.T."/>
            <person name="Hug L.A."/>
            <person name="Sharon I."/>
            <person name="Castelle C.J."/>
            <person name="Probst A.J."/>
            <person name="Thomas B.C."/>
            <person name="Singh A."/>
            <person name="Wilkins M.J."/>
            <person name="Karaoz U."/>
            <person name="Brodie E.L."/>
            <person name="Williams K.H."/>
            <person name="Hubbard S.S."/>
            <person name="Banfield J.F."/>
        </authorList>
    </citation>
    <scope>NUCLEOTIDE SEQUENCE [LARGE SCALE GENOMIC DNA]</scope>
</reference>
<accession>A0A1F8FEK2</accession>
<dbReference type="NCBIfam" id="TIGR00621">
    <property type="entry name" value="ssb"/>
    <property type="match status" value="1"/>
</dbReference>
<protein>
    <recommendedName>
        <fullName evidence="2 3">Single-stranded DNA-binding protein</fullName>
        <shortName evidence="2">SSB</shortName>
    </recommendedName>
</protein>
<dbReference type="InterPro" id="IPR000424">
    <property type="entry name" value="Primosome_PriB/ssb"/>
</dbReference>
<evidence type="ECO:0000313" key="5">
    <source>
        <dbReference type="EMBL" id="OGN11635.1"/>
    </source>
</evidence>
<dbReference type="PANTHER" id="PTHR10302">
    <property type="entry name" value="SINGLE-STRANDED DNA-BINDING PROTEIN"/>
    <property type="match status" value="1"/>
</dbReference>
<dbReference type="CDD" id="cd04496">
    <property type="entry name" value="SSB_OBF"/>
    <property type="match status" value="1"/>
</dbReference>
<comment type="subunit">
    <text evidence="2">Homotetramer.</text>
</comment>
<dbReference type="GO" id="GO:0003697">
    <property type="term" value="F:single-stranded DNA binding"/>
    <property type="evidence" value="ECO:0007669"/>
    <property type="project" value="UniProtKB-UniRule"/>
</dbReference>
<organism evidence="5 6">
    <name type="scientific">Candidatus Yanofskybacteria bacterium RIFCSPHIGHO2_02_FULL_43_15c</name>
    <dbReference type="NCBI Taxonomy" id="1802679"/>
    <lineage>
        <taxon>Bacteria</taxon>
        <taxon>Candidatus Yanofskyibacteriota</taxon>
    </lineage>
</organism>
<dbReference type="AlphaFoldDB" id="A0A1F8FEK2"/>
<feature type="compositionally biased region" description="Polar residues" evidence="4">
    <location>
        <begin position="119"/>
        <end position="136"/>
    </location>
</feature>
<evidence type="ECO:0000256" key="1">
    <source>
        <dbReference type="ARBA" id="ARBA00023125"/>
    </source>
</evidence>
<evidence type="ECO:0000313" key="6">
    <source>
        <dbReference type="Proteomes" id="UP000178197"/>
    </source>
</evidence>
<evidence type="ECO:0000256" key="3">
    <source>
        <dbReference type="RuleBase" id="RU000524"/>
    </source>
</evidence>
<proteinExistence type="inferred from homology"/>
<feature type="region of interest" description="Disordered" evidence="4">
    <location>
        <begin position="105"/>
        <end position="137"/>
    </location>
</feature>
<dbReference type="SUPFAM" id="SSF50249">
    <property type="entry name" value="Nucleic acid-binding proteins"/>
    <property type="match status" value="1"/>
</dbReference>
<sequence>MNLNRVILIGRLAADPESRTTSTGQDVVNLRVATDRMWTDQSGQKQKQAEFHSVVLWGRLAQIANQYLKKGGLVMIEGRLQTRSWMGQDNQKRYRTEIVAENLQLGPRSASSGSSESSYNTPWNSGNTSQKFTSQPVKAVPKDGMEEIPVINEDEPTQPIISDNEIEEAEIDLKDIPF</sequence>
<dbReference type="EMBL" id="MGJT01000029">
    <property type="protein sequence ID" value="OGN11635.1"/>
    <property type="molecule type" value="Genomic_DNA"/>
</dbReference>
<keyword evidence="1 2" id="KW-0238">DNA-binding</keyword>
<dbReference type="Pfam" id="PF00436">
    <property type="entry name" value="SSB"/>
    <property type="match status" value="1"/>
</dbReference>
<name>A0A1F8FEK2_9BACT</name>
<feature type="compositionally biased region" description="Low complexity" evidence="4">
    <location>
        <begin position="109"/>
        <end position="118"/>
    </location>
</feature>
<dbReference type="GO" id="GO:0009295">
    <property type="term" value="C:nucleoid"/>
    <property type="evidence" value="ECO:0007669"/>
    <property type="project" value="TreeGrafter"/>
</dbReference>
<dbReference type="InterPro" id="IPR012340">
    <property type="entry name" value="NA-bd_OB-fold"/>
</dbReference>
<evidence type="ECO:0000256" key="2">
    <source>
        <dbReference type="HAMAP-Rule" id="MF_00984"/>
    </source>
</evidence>